<keyword evidence="2" id="KW-1185">Reference proteome</keyword>
<protein>
    <submittedName>
        <fullName evidence="1">Uncharacterized protein</fullName>
    </submittedName>
</protein>
<reference evidence="1 2" key="1">
    <citation type="journal article" date="2014" name="Genome Biol. Evol.">
        <title>The genome of the myxosporean Thelohanellus kitauei shows adaptations to nutrient acquisition within its fish host.</title>
        <authorList>
            <person name="Yang Y."/>
            <person name="Xiong J."/>
            <person name="Zhou Z."/>
            <person name="Huo F."/>
            <person name="Miao W."/>
            <person name="Ran C."/>
            <person name="Liu Y."/>
            <person name="Zhang J."/>
            <person name="Feng J."/>
            <person name="Wang M."/>
            <person name="Wang M."/>
            <person name="Wang L."/>
            <person name="Yao B."/>
        </authorList>
    </citation>
    <scope>NUCLEOTIDE SEQUENCE [LARGE SCALE GENOMIC DNA]</scope>
    <source>
        <strain evidence="1">Wuqing</strain>
    </source>
</reference>
<dbReference type="EMBL" id="JWZT01003229">
    <property type="protein sequence ID" value="KII67332.1"/>
    <property type="molecule type" value="Genomic_DNA"/>
</dbReference>
<sequence length="140" mass="16347">MDISTYQKRFEHKPFVLPSKTVTQTTNDKTINTNFISIKMDINGNTSSISKYHIYSDNLKNEMPSYDQTKEFLLQSIERNTKMKDLCKSALKSLKNEKEQWTLFLSAKTNLFNEINQNNLGFMHLNSQIQLLKSQIPFSQ</sequence>
<organism evidence="1 2">
    <name type="scientific">Thelohanellus kitauei</name>
    <name type="common">Myxosporean</name>
    <dbReference type="NCBI Taxonomy" id="669202"/>
    <lineage>
        <taxon>Eukaryota</taxon>
        <taxon>Metazoa</taxon>
        <taxon>Cnidaria</taxon>
        <taxon>Myxozoa</taxon>
        <taxon>Myxosporea</taxon>
        <taxon>Bivalvulida</taxon>
        <taxon>Platysporina</taxon>
        <taxon>Myxobolidae</taxon>
        <taxon>Thelohanellus</taxon>
    </lineage>
</organism>
<proteinExistence type="predicted"/>
<gene>
    <name evidence="1" type="ORF">RF11_08081</name>
</gene>
<accession>A0A0C2N0A1</accession>
<comment type="caution">
    <text evidence="1">The sequence shown here is derived from an EMBL/GenBank/DDBJ whole genome shotgun (WGS) entry which is preliminary data.</text>
</comment>
<dbReference type="Proteomes" id="UP000031668">
    <property type="component" value="Unassembled WGS sequence"/>
</dbReference>
<evidence type="ECO:0000313" key="1">
    <source>
        <dbReference type="EMBL" id="KII67332.1"/>
    </source>
</evidence>
<dbReference type="AlphaFoldDB" id="A0A0C2N0A1"/>
<evidence type="ECO:0000313" key="2">
    <source>
        <dbReference type="Proteomes" id="UP000031668"/>
    </source>
</evidence>
<name>A0A0C2N0A1_THEKT</name>